<feature type="region of interest" description="Disordered" evidence="12">
    <location>
        <begin position="41"/>
        <end position="73"/>
    </location>
</feature>
<feature type="disulfide bond" evidence="11">
    <location>
        <begin position="778"/>
        <end position="788"/>
    </location>
</feature>
<dbReference type="InterPro" id="IPR051216">
    <property type="entry name" value="Teneurin"/>
</dbReference>
<keyword evidence="8 13" id="KW-1133">Transmembrane helix</keyword>
<evidence type="ECO:0000256" key="3">
    <source>
        <dbReference type="ARBA" id="ARBA00009385"/>
    </source>
</evidence>
<dbReference type="GO" id="GO:0008045">
    <property type="term" value="P:motor neuron axon guidance"/>
    <property type="evidence" value="ECO:0007669"/>
    <property type="project" value="TreeGrafter"/>
</dbReference>
<dbReference type="Gene3D" id="2.120.10.30">
    <property type="entry name" value="TolB, C-terminal domain"/>
    <property type="match status" value="2"/>
</dbReference>
<dbReference type="PANTHER" id="PTHR11219">
    <property type="entry name" value="TENEURIN AND N-ACETYLGLUCOSAMINE-1-PHOSPHODIESTER ALPHA-N-ACETYLGLUCOSAMINIDASE"/>
    <property type="match status" value="1"/>
</dbReference>
<evidence type="ECO:0000256" key="13">
    <source>
        <dbReference type="SAM" id="Phobius"/>
    </source>
</evidence>
<gene>
    <name evidence="15" type="ORF">CAMP_LOCUS6857</name>
</gene>
<dbReference type="PROSITE" id="PS50026">
    <property type="entry name" value="EGF_3"/>
    <property type="match status" value="4"/>
</dbReference>
<evidence type="ECO:0000259" key="14">
    <source>
        <dbReference type="PROSITE" id="PS50026"/>
    </source>
</evidence>
<comment type="similarity">
    <text evidence="3">Belongs to the tenascin family. Teneurin subfamily.</text>
</comment>
<proteinExistence type="inferred from homology"/>
<feature type="disulfide bond" evidence="11">
    <location>
        <begin position="811"/>
        <end position="821"/>
    </location>
</feature>
<accession>A0A9P1N1A7</accession>
<dbReference type="PROSITE" id="PS00022">
    <property type="entry name" value="EGF_1"/>
    <property type="match status" value="3"/>
</dbReference>
<feature type="disulfide bond" evidence="11">
    <location>
        <begin position="554"/>
        <end position="563"/>
    </location>
</feature>
<keyword evidence="6 13" id="KW-0812">Transmembrane</keyword>
<evidence type="ECO:0000256" key="6">
    <source>
        <dbReference type="ARBA" id="ARBA00022692"/>
    </source>
</evidence>
<dbReference type="SUPFAM" id="SSF57196">
    <property type="entry name" value="EGF/Laminin"/>
    <property type="match status" value="1"/>
</dbReference>
<comment type="subcellular location">
    <subcellularLocation>
        <location evidence="2">Cell membrane</location>
    </subcellularLocation>
    <subcellularLocation>
        <location evidence="1">Membrane</location>
        <topology evidence="1">Single-pass membrane protein</topology>
    </subcellularLocation>
</comment>
<evidence type="ECO:0000256" key="7">
    <source>
        <dbReference type="ARBA" id="ARBA00022737"/>
    </source>
</evidence>
<keyword evidence="10 11" id="KW-1015">Disulfide bond</keyword>
<dbReference type="EMBL" id="CANHGI010000003">
    <property type="protein sequence ID" value="CAI5444220.1"/>
    <property type="molecule type" value="Genomic_DNA"/>
</dbReference>
<evidence type="ECO:0000256" key="10">
    <source>
        <dbReference type="ARBA" id="ARBA00023157"/>
    </source>
</evidence>
<feature type="compositionally biased region" description="Low complexity" evidence="12">
    <location>
        <begin position="181"/>
        <end position="200"/>
    </location>
</feature>
<dbReference type="InterPro" id="IPR056820">
    <property type="entry name" value="TEN_TTR-like"/>
</dbReference>
<keyword evidence="9 13" id="KW-0472">Membrane</keyword>
<evidence type="ECO:0000256" key="9">
    <source>
        <dbReference type="ARBA" id="ARBA00023136"/>
    </source>
</evidence>
<dbReference type="GO" id="GO:0008038">
    <property type="term" value="P:neuron recognition"/>
    <property type="evidence" value="ECO:0007669"/>
    <property type="project" value="UniProtKB-ARBA"/>
</dbReference>
<evidence type="ECO:0000256" key="11">
    <source>
        <dbReference type="PROSITE-ProRule" id="PRU00076"/>
    </source>
</evidence>
<feature type="compositionally biased region" description="Polar residues" evidence="12">
    <location>
        <begin position="52"/>
        <end position="65"/>
    </location>
</feature>
<comment type="caution">
    <text evidence="15">The sequence shown here is derived from an EMBL/GenBank/DDBJ whole genome shotgun (WGS) entry which is preliminary data.</text>
</comment>
<feature type="domain" description="EGF-like" evidence="14">
    <location>
        <begin position="597"/>
        <end position="631"/>
    </location>
</feature>
<feature type="region of interest" description="Disordered" evidence="12">
    <location>
        <begin position="235"/>
        <end position="265"/>
    </location>
</feature>
<dbReference type="PRINTS" id="PR00011">
    <property type="entry name" value="EGFLAMININ"/>
</dbReference>
<dbReference type="Pfam" id="PF24329">
    <property type="entry name" value="FN-plug_TEN1-4"/>
    <property type="match status" value="1"/>
</dbReference>
<dbReference type="Pfam" id="PF25020">
    <property type="entry name" value="TTR_TEN1-4"/>
    <property type="match status" value="1"/>
</dbReference>
<feature type="disulfide bond" evidence="11">
    <location>
        <begin position="815"/>
        <end position="832"/>
    </location>
</feature>
<comment type="caution">
    <text evidence="11">Lacks conserved residue(s) required for the propagation of feature annotation.</text>
</comment>
<dbReference type="FunFam" id="2.10.25.10:FF:000021">
    <property type="entry name" value="Teneurin transmembrane protein 2"/>
    <property type="match status" value="1"/>
</dbReference>
<keyword evidence="16" id="KW-1185">Reference proteome</keyword>
<feature type="region of interest" description="Disordered" evidence="12">
    <location>
        <begin position="169"/>
        <end position="216"/>
    </location>
</feature>
<dbReference type="InterPro" id="IPR057627">
    <property type="entry name" value="FN-plug_TEN1-4"/>
</dbReference>
<dbReference type="InterPro" id="IPR011042">
    <property type="entry name" value="6-blade_b-propeller_TolB-like"/>
</dbReference>
<dbReference type="PANTHER" id="PTHR11219:SF69">
    <property type="entry name" value="TENEURIN-A"/>
    <property type="match status" value="1"/>
</dbReference>
<feature type="transmembrane region" description="Helical" evidence="13">
    <location>
        <begin position="335"/>
        <end position="353"/>
    </location>
</feature>
<evidence type="ECO:0000313" key="15">
    <source>
        <dbReference type="EMBL" id="CAI5444220.1"/>
    </source>
</evidence>
<evidence type="ECO:0000256" key="8">
    <source>
        <dbReference type="ARBA" id="ARBA00022989"/>
    </source>
</evidence>
<reference evidence="15" key="1">
    <citation type="submission" date="2022-11" db="EMBL/GenBank/DDBJ databases">
        <authorList>
            <person name="Kikuchi T."/>
        </authorList>
    </citation>
    <scope>NUCLEOTIDE SEQUENCE</scope>
    <source>
        <strain evidence="15">PS1010</strain>
    </source>
</reference>
<evidence type="ECO:0000256" key="5">
    <source>
        <dbReference type="ARBA" id="ARBA00022536"/>
    </source>
</evidence>
<feature type="region of interest" description="Disordered" evidence="12">
    <location>
        <begin position="100"/>
        <end position="151"/>
    </location>
</feature>
<protein>
    <recommendedName>
        <fullName evidence="14">EGF-like domain-containing protein</fullName>
    </recommendedName>
</protein>
<dbReference type="Pfam" id="PF25024">
    <property type="entry name" value="EGF_TEN"/>
    <property type="match status" value="1"/>
</dbReference>
<dbReference type="InterPro" id="IPR056822">
    <property type="entry name" value="TEN_NHL"/>
</dbReference>
<dbReference type="SMART" id="SM00181">
    <property type="entry name" value="EGF"/>
    <property type="match status" value="7"/>
</dbReference>
<feature type="disulfide bond" evidence="11">
    <location>
        <begin position="621"/>
        <end position="630"/>
    </location>
</feature>
<evidence type="ECO:0000313" key="16">
    <source>
        <dbReference type="Proteomes" id="UP001152747"/>
    </source>
</evidence>
<keyword evidence="4" id="KW-1003">Cell membrane</keyword>
<dbReference type="InterPro" id="IPR028916">
    <property type="entry name" value="Tox-GHH_dom"/>
</dbReference>
<dbReference type="Pfam" id="PF25021">
    <property type="entry name" value="TEN_NHL"/>
    <property type="match status" value="1"/>
</dbReference>
<dbReference type="InterPro" id="IPR000742">
    <property type="entry name" value="EGF"/>
</dbReference>
<dbReference type="Pfam" id="PF25023">
    <property type="entry name" value="TEN_YD-shell"/>
    <property type="match status" value="1"/>
</dbReference>
<feature type="domain" description="EGF-like" evidence="14">
    <location>
        <begin position="533"/>
        <end position="564"/>
    </location>
</feature>
<feature type="disulfide bond" evidence="11">
    <location>
        <begin position="834"/>
        <end position="843"/>
    </location>
</feature>
<dbReference type="PROSITE" id="PS01186">
    <property type="entry name" value="EGF_2"/>
    <property type="match status" value="2"/>
</dbReference>
<evidence type="ECO:0000256" key="2">
    <source>
        <dbReference type="ARBA" id="ARBA00004236"/>
    </source>
</evidence>
<dbReference type="FunFam" id="2.10.25.10:FF:000013">
    <property type="entry name" value="Teneurin transmembrane protein 4"/>
    <property type="match status" value="1"/>
</dbReference>
<dbReference type="Gene3D" id="2.10.25.10">
    <property type="entry name" value="Laminin"/>
    <property type="match status" value="5"/>
</dbReference>
<dbReference type="OrthoDB" id="442731at2759"/>
<evidence type="ECO:0000256" key="12">
    <source>
        <dbReference type="SAM" id="MobiDB-lite"/>
    </source>
</evidence>
<feature type="domain" description="EGF-like" evidence="14">
    <location>
        <begin position="774"/>
        <end position="804"/>
    </location>
</feature>
<dbReference type="Pfam" id="PF23093">
    <property type="entry name" value="GBD_Tenm3"/>
    <property type="match status" value="1"/>
</dbReference>
<dbReference type="Proteomes" id="UP001152747">
    <property type="component" value="Unassembled WGS sequence"/>
</dbReference>
<dbReference type="GO" id="GO:0005886">
    <property type="term" value="C:plasma membrane"/>
    <property type="evidence" value="ECO:0007669"/>
    <property type="project" value="UniProtKB-SubCell"/>
</dbReference>
<evidence type="ECO:0000256" key="4">
    <source>
        <dbReference type="ARBA" id="ARBA00022475"/>
    </source>
</evidence>
<sequence>MDVPRLFKCATPDLVKRKIFRISNRKNEQPKETIELTVNAISEDTPLMEHPPTSSETSSDATSRAENAPPPKVPVLAIGTYHRKEAAPILARFDTISKKESTTNPLPHPADCLPSPTSGEDDRQMYHRGLQGPPPAWQPPRPPGVEQQHDYTNDYEDPEELARQRDGLLIKTTPPPATSNSSYEMSMSQQRRSQQAQMRSTEQFGDWPNSSNSDGTILHKNAEGAYYIPSGSLRTTSSTLSPASGGGNTIGPLGQRYHEPGHLPPNTGFYPDATSTLLKYPITGTVQQNRKRQIGSMNINNNNNNNNQMDAKKKKLKDEQENGAGCWKTAGKCTLFLAAALIFAIFIILFMLFKSPSYVYTEPSPSSELSSRYSELGIRALPPAISLGERIDVEFFPRHMATTELILSRSARIIFNATVGSGAQLVMLIRAGVPPSMSLHDAIFPIRSDRIREVSHIVEELPTRSRRSSGSYQNHQIMSPRTTSFEQFLLEGRHFLTFINERNRIEPISFIANAQPPKKLAAEKSERTHPLAPILVCESNCNNRGECLHGKCHCAAGFTGTLCEEAICPVVCSGNGIFSGGSCICKSGFKGKECEMRSSWCEIPDCNGRGKCDSNIGKCRCDPKWTGESCELRACFPHPTCSDRGICSNGTCYCQEGWRGEDCSIFVDFLAAQPSDKSQGLAPKSAPVQIQIPRKPQVTTTTTSPTLKPSSNLNMNSEKSCANGKLNDEKICVCDVGFGGRNCEKKICTSCLNGDCNSEGKCECWKGFTGKSCDVQECAIGCEDHGKCQPKNGTCKCEKGWNGDNCHIQGCPNQCSSKGECQQNRRTLEYTCICHAGQTGPDCSLSIELHCDDGLDNDNDGLIDCDDPECCDNPSCLEESVCSTATSPTDVLLRMPPIFNANFAQRVGFLIKEKSVQSYTDPAQFNDSMIAVIRGKVQWKNVGEDSSFSPSIPLPGVRVSDASHPLYGFTLSRSDGYFDLVVNGGRSVNLQFLRMQFKPVKKSVYVAPRQIVHIDDIILYRSGSQSPPISQAARPKCSPTSRKIPEVSIISNWQYVSEGISERNGARLLIDSRSIFESLPIEGTDLRLIYDSARSSASPATMLIGLLGEQIDKDLRKIHLNLRIAGREFDYTLAPKVNLTHIFTWDKMNAYRQSETGLVAMSIRIGYEYLDCNRPSEIVWIRRRSQMLGATARKMIGNMWTIDVHHHLDVVNDIIEKGDGGYRLIAELEPKVSTIAGLDGSKRDIDCNQDIPCEGTGLAKIPLFRPTSLVYAADGSLIVGDHNLIRRITSDGSVNTVLTLSLADTSHSYYLAVSPLDGTLVISLPLHKQIWKISSLEPQDSKSNYEIVAGDGSVCGSAVDGCGDGGLAQNAQLIFPKGLAYDRNGNLYFADSRRIRVIDTAGHIRSIGETTPDTHPFRNCATWQMTKLVDLQMVWPTSISIDAASNSIYVLDTNVVYEIDGDVVRIVLGQPATCTSSNLTALQNPKDISVANDGSVYVVESDGKRLNQIRKLSQDRQVFSIVAGGKSPCSCDVAACGCDDEGEVVGASAARFNSPQAIAIAPNGDLVIADAANAKIRRVSRRSAKWNEKLRSFEVADAERMEKLMFNRHGLHTSTISMISGKPLLNFTYNVDSPIAQLSMIRGANGMVLRLNTANQTQIEIETSQGVQTILTMSAFDGTLEQVLSRPDSLSRDTTKLGYTSKGLLSSRVDHATAVGFEYDQFGRAEAIRKDGEIWRIAKEVVQNGGRVVSDVWLNSMKIGQVRIADGVDLMISQMEHSTRIITLRREGYSILSAFGTASLFDTTIPRGFEEPVVSRRRTTVPATSDRRALTTRWDWRYTFKRAADEPKRIAEINGVNIFSMEYNLANNRDTLRLGSTSDDSSILFNIDYTDSGEIQKIWSPAENQLDELEIDKSSAKSQVKKWGNWKNEKVFDAENRLLEINEAGKVPLKFGYLNQKRRKPQTIQRDISKYTIQYDNYDRIKEIASETSGETSSFSAISLGAEEWVLKRRSSLNTKPFLVRLNAEEIEEFATPDGLHHFMKKRNEKGEIERILNDGKIVEIDSWTPDGNIAGLKMAEIWKMNLTHQGHLISRQSMMILGKLSTFSYEYDDLLRVVAIQPVVEQSLVEPIQISYDERTGRIASLNGFSVISDATTSRSSGHGLMYETSKIDSHRQIIEIKMMFGDARAKMSIKRDGVGRAQEELLEIQETSGFGSKTIKTIRSFDGSGRLAGIEQGDLKTILKYNSDGRLEKLNDQIVEYHRGGALKIFADILYKVDTIGWVQKRNNISFGYDGKGRLIRTKKDGENENIELIYDHEDRLISIKKGAADLINLYYGYPKNPKKVSHFSKNAVISTIFYDENNLPFAISSSDGRRFGVICDEMGTLRLISTDSKIVKFIERGIFGKVLEDSDARFWIPVGYLGGIEIDGLDLVILENGRALDLISGRYLSISPETVLRLEFEDLENSIDLLALETKYQPFALPGIPEDFESWFKIVGLSPDLLPNVHLGLPSSSSSSFSSPITHRLLNSFPSKLDSLSHINTIRPSRLIDQQNALKSNEWSIEDIGFSNLLLINENEKSLIETVTLPILDKSEAEIVHKLLDGSKNVDFCTWSPIPVRYFWKKIDAIPVLSSASLPHFTLVVNKENAELRNGKTKIIVHFANDKKEVVKKLTDDLRNREQISVWKAERKRVDSNSNSSDEPFWINWTDREKRELKSKGSVSGYSIDLKSHSPYFSTIHSWKFVNLSN</sequence>
<evidence type="ECO:0000256" key="1">
    <source>
        <dbReference type="ARBA" id="ARBA00004167"/>
    </source>
</evidence>
<feature type="domain" description="EGF-like" evidence="14">
    <location>
        <begin position="807"/>
        <end position="844"/>
    </location>
</feature>
<dbReference type="SUPFAM" id="SSF101898">
    <property type="entry name" value="NHL repeat"/>
    <property type="match status" value="1"/>
</dbReference>
<name>A0A9P1N1A7_9PELO</name>
<organism evidence="15 16">
    <name type="scientific">Caenorhabditis angaria</name>
    <dbReference type="NCBI Taxonomy" id="860376"/>
    <lineage>
        <taxon>Eukaryota</taxon>
        <taxon>Metazoa</taxon>
        <taxon>Ecdysozoa</taxon>
        <taxon>Nematoda</taxon>
        <taxon>Chromadorea</taxon>
        <taxon>Rhabditida</taxon>
        <taxon>Rhabditina</taxon>
        <taxon>Rhabditomorpha</taxon>
        <taxon>Rhabditoidea</taxon>
        <taxon>Rhabditidae</taxon>
        <taxon>Peloderinae</taxon>
        <taxon>Caenorhabditis</taxon>
    </lineage>
</organism>
<keyword evidence="7" id="KW-0677">Repeat</keyword>
<dbReference type="Pfam" id="PF15636">
    <property type="entry name" value="Tox-GHH"/>
    <property type="match status" value="1"/>
</dbReference>
<feature type="disulfide bond" evidence="11">
    <location>
        <begin position="537"/>
        <end position="547"/>
    </location>
</feature>
<dbReference type="InterPro" id="IPR057629">
    <property type="entry name" value="Teneurin1-4_GBD"/>
</dbReference>
<dbReference type="InterPro" id="IPR056823">
    <property type="entry name" value="TEN-like_YD-shell"/>
</dbReference>
<keyword evidence="5 11" id="KW-0245">EGF-like domain</keyword>
<feature type="compositionally biased region" description="Pro residues" evidence="12">
    <location>
        <begin position="132"/>
        <end position="143"/>
    </location>
</feature>